<protein>
    <submittedName>
        <fullName evidence="2">Uncharacterized protein</fullName>
    </submittedName>
</protein>
<reference evidence="2 3" key="1">
    <citation type="journal article" date="2018" name="Front. Microbiol.">
        <title>Genome Sequencing of Streptomyces atratus SCSIOZH16 and Activation Production of Nocardamine via Metabolic Engineering.</title>
        <authorList>
            <person name="Li Y."/>
            <person name="Zhang C."/>
            <person name="Liu C."/>
            <person name="Ju J."/>
            <person name="Ma J."/>
        </authorList>
    </citation>
    <scope>NUCLEOTIDE SEQUENCE [LARGE SCALE GENOMIC DNA]</scope>
    <source>
        <strain evidence="2 3">SCSIO_ZH16</strain>
    </source>
</reference>
<dbReference type="GeneID" id="95517980"/>
<dbReference type="RefSeq" id="WP_114243142.1">
    <property type="nucleotide sequence ID" value="NZ_CP027306.1"/>
</dbReference>
<feature type="region of interest" description="Disordered" evidence="1">
    <location>
        <begin position="54"/>
        <end position="92"/>
    </location>
</feature>
<name>A0A2Z5J854_STRAR</name>
<evidence type="ECO:0000256" key="1">
    <source>
        <dbReference type="SAM" id="MobiDB-lite"/>
    </source>
</evidence>
<dbReference type="Proteomes" id="UP000252698">
    <property type="component" value="Chromosome"/>
</dbReference>
<evidence type="ECO:0000313" key="2">
    <source>
        <dbReference type="EMBL" id="AXE76479.1"/>
    </source>
</evidence>
<gene>
    <name evidence="2" type="ORF">C5746_05525</name>
</gene>
<evidence type="ECO:0000313" key="3">
    <source>
        <dbReference type="Proteomes" id="UP000252698"/>
    </source>
</evidence>
<dbReference type="AlphaFoldDB" id="A0A2Z5J854"/>
<dbReference type="EMBL" id="CP027306">
    <property type="protein sequence ID" value="AXE76479.1"/>
    <property type="molecule type" value="Genomic_DNA"/>
</dbReference>
<proteinExistence type="predicted"/>
<dbReference type="KEGG" id="sata:C5746_05525"/>
<sequence length="92" mass="9548">MQQVGEDACRALVDRGDAELQPEVGVGAREGRGKFFPEPAVRSSSLGAAHVLGPGQQAHGIGERGIRGQADAPSDRSVQHRSGIRPGVAPRA</sequence>
<organism evidence="2 3">
    <name type="scientific">Streptomyces atratus</name>
    <dbReference type="NCBI Taxonomy" id="1893"/>
    <lineage>
        <taxon>Bacteria</taxon>
        <taxon>Bacillati</taxon>
        <taxon>Actinomycetota</taxon>
        <taxon>Actinomycetes</taxon>
        <taxon>Kitasatosporales</taxon>
        <taxon>Streptomycetaceae</taxon>
        <taxon>Streptomyces</taxon>
    </lineage>
</organism>
<accession>A0A2Z5J854</accession>